<organism evidence="14">
    <name type="scientific">marine metagenome</name>
    <dbReference type="NCBI Taxonomy" id="408172"/>
    <lineage>
        <taxon>unclassified sequences</taxon>
        <taxon>metagenomes</taxon>
        <taxon>ecological metagenomes</taxon>
    </lineage>
</organism>
<comment type="subunit">
    <text evidence="3">Homodimer.</text>
</comment>
<evidence type="ECO:0000256" key="6">
    <source>
        <dbReference type="ARBA" id="ARBA00022605"/>
    </source>
</evidence>
<dbReference type="SUPFAM" id="SSF53659">
    <property type="entry name" value="Isocitrate/Isopropylmalate dehydrogenase-like"/>
    <property type="match status" value="1"/>
</dbReference>
<dbReference type="InterPro" id="IPR050501">
    <property type="entry name" value="ICDH/IPMDH"/>
</dbReference>
<dbReference type="SMART" id="SM01329">
    <property type="entry name" value="Iso_dh"/>
    <property type="match status" value="1"/>
</dbReference>
<evidence type="ECO:0000256" key="12">
    <source>
        <dbReference type="ARBA" id="ARBA00023304"/>
    </source>
</evidence>
<evidence type="ECO:0000256" key="8">
    <source>
        <dbReference type="ARBA" id="ARBA00022842"/>
    </source>
</evidence>
<dbReference type="PANTHER" id="PTHR43275">
    <property type="entry name" value="D-MALATE DEHYDROGENASE [DECARBOXYLATING]"/>
    <property type="match status" value="1"/>
</dbReference>
<dbReference type="GO" id="GO:0003862">
    <property type="term" value="F:3-isopropylmalate dehydrogenase activity"/>
    <property type="evidence" value="ECO:0007669"/>
    <property type="project" value="UniProtKB-EC"/>
</dbReference>
<evidence type="ECO:0000256" key="11">
    <source>
        <dbReference type="ARBA" id="ARBA00023211"/>
    </source>
</evidence>
<evidence type="ECO:0000256" key="5">
    <source>
        <dbReference type="ARBA" id="ARBA00022430"/>
    </source>
</evidence>
<keyword evidence="12" id="KW-0100">Branched-chain amino acid biosynthesis</keyword>
<keyword evidence="10" id="KW-0520">NAD</keyword>
<dbReference type="GO" id="GO:0051287">
    <property type="term" value="F:NAD binding"/>
    <property type="evidence" value="ECO:0007669"/>
    <property type="project" value="InterPro"/>
</dbReference>
<keyword evidence="8" id="KW-0460">Magnesium</keyword>
<dbReference type="Gene3D" id="3.40.718.10">
    <property type="entry name" value="Isopropylmalate Dehydrogenase"/>
    <property type="match status" value="1"/>
</dbReference>
<dbReference type="FunFam" id="3.40.718.10:FF:000006">
    <property type="entry name" value="3-isopropylmalate dehydrogenase"/>
    <property type="match status" value="1"/>
</dbReference>
<comment type="cofactor">
    <cofactor evidence="2">
        <name>Mg(2+)</name>
        <dbReference type="ChEBI" id="CHEBI:18420"/>
    </cofactor>
</comment>
<protein>
    <recommendedName>
        <fullName evidence="4">3-isopropylmalate dehydrogenase</fullName>
        <ecNumber evidence="4">1.1.1.85</ecNumber>
    </recommendedName>
</protein>
<gene>
    <name evidence="14" type="ORF">METZ01_LOCUS181444</name>
</gene>
<keyword evidence="5" id="KW-0432">Leucine biosynthesis</keyword>
<keyword evidence="6" id="KW-0028">Amino-acid biosynthesis</keyword>
<evidence type="ECO:0000256" key="10">
    <source>
        <dbReference type="ARBA" id="ARBA00023027"/>
    </source>
</evidence>
<dbReference type="InterPro" id="IPR024084">
    <property type="entry name" value="IsoPropMal-DH-like_dom"/>
</dbReference>
<evidence type="ECO:0000313" key="14">
    <source>
        <dbReference type="EMBL" id="SVB28590.1"/>
    </source>
</evidence>
<dbReference type="GO" id="GO:0009098">
    <property type="term" value="P:L-leucine biosynthetic process"/>
    <property type="evidence" value="ECO:0007669"/>
    <property type="project" value="UniProtKB-KW"/>
</dbReference>
<dbReference type="Pfam" id="PF00180">
    <property type="entry name" value="Iso_dh"/>
    <property type="match status" value="1"/>
</dbReference>
<evidence type="ECO:0000256" key="3">
    <source>
        <dbReference type="ARBA" id="ARBA00011738"/>
    </source>
</evidence>
<dbReference type="GO" id="GO:0000287">
    <property type="term" value="F:magnesium ion binding"/>
    <property type="evidence" value="ECO:0007669"/>
    <property type="project" value="InterPro"/>
</dbReference>
<evidence type="ECO:0000256" key="1">
    <source>
        <dbReference type="ARBA" id="ARBA00001936"/>
    </source>
</evidence>
<dbReference type="PANTHER" id="PTHR43275:SF1">
    <property type="entry name" value="D-MALATE DEHYDROGENASE [DECARBOXYLATING]"/>
    <property type="match status" value="1"/>
</dbReference>
<sequence length="359" mass="39127">MPRIAVIPGDGIGPDVIHEAARILKYVADLYSLDLSLQEFEMGAERYLREGVTITDDEFHTISTEYDAILVGALGDPRVPDNKHARDILLGLRFRLDLYVNYRPCVLLDPSLCPLKHVNDPIHLEIFRENTEGLYVNAGEATGVGTLDEVAIEKDLNTRKGVERILRSAFEHSSSRVGTTVTMVDKANAMPIAGSLWRRMFEEVAADYPQVERKTMYVDAMVMDLIRQPEQYSVIVTCNLFGDILSDLTAGLTGGLGVAPSANLHPGGHALFEPVHGSAPDIAGKGIANPIGAIRCVALLLDHFGWREQAMVVENAVRTAFRAGVVTPDLGGDKSTSEVADRICDDLAAAVSSNFEDNE</sequence>
<feature type="domain" description="Isopropylmalate dehydrogenase-like" evidence="13">
    <location>
        <begin position="3"/>
        <end position="343"/>
    </location>
</feature>
<dbReference type="PROSITE" id="PS00470">
    <property type="entry name" value="IDH_IMDH"/>
    <property type="match status" value="1"/>
</dbReference>
<evidence type="ECO:0000256" key="4">
    <source>
        <dbReference type="ARBA" id="ARBA00013101"/>
    </source>
</evidence>
<dbReference type="AlphaFoldDB" id="A0A382CR27"/>
<evidence type="ECO:0000259" key="13">
    <source>
        <dbReference type="SMART" id="SM01329"/>
    </source>
</evidence>
<keyword evidence="7" id="KW-0479">Metal-binding</keyword>
<evidence type="ECO:0000256" key="2">
    <source>
        <dbReference type="ARBA" id="ARBA00001946"/>
    </source>
</evidence>
<evidence type="ECO:0000256" key="9">
    <source>
        <dbReference type="ARBA" id="ARBA00023002"/>
    </source>
</evidence>
<name>A0A382CR27_9ZZZZ</name>
<dbReference type="EC" id="1.1.1.85" evidence="4"/>
<keyword evidence="9" id="KW-0560">Oxidoreductase</keyword>
<comment type="cofactor">
    <cofactor evidence="1">
        <name>Mn(2+)</name>
        <dbReference type="ChEBI" id="CHEBI:29035"/>
    </cofactor>
</comment>
<dbReference type="InterPro" id="IPR019818">
    <property type="entry name" value="IsoCit/isopropylmalate_DH_CS"/>
</dbReference>
<keyword evidence="11" id="KW-0464">Manganese</keyword>
<dbReference type="EMBL" id="UINC01035725">
    <property type="protein sequence ID" value="SVB28590.1"/>
    <property type="molecule type" value="Genomic_DNA"/>
</dbReference>
<reference evidence="14" key="1">
    <citation type="submission" date="2018-05" db="EMBL/GenBank/DDBJ databases">
        <authorList>
            <person name="Lanie J.A."/>
            <person name="Ng W.-L."/>
            <person name="Kazmierczak K.M."/>
            <person name="Andrzejewski T.M."/>
            <person name="Davidsen T.M."/>
            <person name="Wayne K.J."/>
            <person name="Tettelin H."/>
            <person name="Glass J.I."/>
            <person name="Rusch D."/>
            <person name="Podicherti R."/>
            <person name="Tsui H.-C.T."/>
            <person name="Winkler M.E."/>
        </authorList>
    </citation>
    <scope>NUCLEOTIDE SEQUENCE</scope>
</reference>
<evidence type="ECO:0000256" key="7">
    <source>
        <dbReference type="ARBA" id="ARBA00022723"/>
    </source>
</evidence>
<proteinExistence type="predicted"/>
<accession>A0A382CR27</accession>